<dbReference type="SUPFAM" id="SSF53448">
    <property type="entry name" value="Nucleotide-diphospho-sugar transferases"/>
    <property type="match status" value="1"/>
</dbReference>
<keyword evidence="2" id="KW-0808">Transferase</keyword>
<dbReference type="AlphaFoldDB" id="C0QK50"/>
<dbReference type="GO" id="GO:0016757">
    <property type="term" value="F:glycosyltransferase activity"/>
    <property type="evidence" value="ECO:0007669"/>
    <property type="project" value="UniProtKB-KW"/>
</dbReference>
<dbReference type="Gene3D" id="3.90.550.10">
    <property type="entry name" value="Spore Coat Polysaccharide Biosynthesis Protein SpsA, Chain A"/>
    <property type="match status" value="1"/>
</dbReference>
<gene>
    <name evidence="2" type="ordered locus">HRM2_29930</name>
</gene>
<feature type="domain" description="Glycosyltransferase 2-like" evidence="1">
    <location>
        <begin position="9"/>
        <end position="172"/>
    </location>
</feature>
<dbReference type="CAZy" id="GT2">
    <property type="family name" value="Glycosyltransferase Family 2"/>
</dbReference>
<dbReference type="InterPro" id="IPR050256">
    <property type="entry name" value="Glycosyltransferase_2"/>
</dbReference>
<reference evidence="2 3" key="1">
    <citation type="journal article" date="2009" name="Environ. Microbiol.">
        <title>Genome sequence of Desulfobacterium autotrophicum HRM2, a marine sulfate reducer oxidizing organic carbon completely to carbon dioxide.</title>
        <authorList>
            <person name="Strittmatter A.W."/>
            <person name="Liesegang H."/>
            <person name="Rabus R."/>
            <person name="Decker I."/>
            <person name="Amann J."/>
            <person name="Andres S."/>
            <person name="Henne A."/>
            <person name="Fricke W.F."/>
            <person name="Martinez-Arias R."/>
            <person name="Bartels D."/>
            <person name="Goesmann A."/>
            <person name="Krause L."/>
            <person name="Puehler A."/>
            <person name="Klenk H.P."/>
            <person name="Richter M."/>
            <person name="Schuler M."/>
            <person name="Gloeckner F.O."/>
            <person name="Meyerdierks A."/>
            <person name="Gottschalk G."/>
            <person name="Amann R."/>
        </authorList>
    </citation>
    <scope>NUCLEOTIDE SEQUENCE [LARGE SCALE GENOMIC DNA]</scope>
    <source>
        <strain evidence="3">ATCC 43914 / DSM 3382 / HRM2</strain>
    </source>
</reference>
<evidence type="ECO:0000313" key="3">
    <source>
        <dbReference type="Proteomes" id="UP000000442"/>
    </source>
</evidence>
<dbReference type="InterPro" id="IPR029044">
    <property type="entry name" value="Nucleotide-diphossugar_trans"/>
</dbReference>
<dbReference type="EC" id="2.4.-.-" evidence="2"/>
<proteinExistence type="predicted"/>
<evidence type="ECO:0000259" key="1">
    <source>
        <dbReference type="Pfam" id="PF00535"/>
    </source>
</evidence>
<evidence type="ECO:0000313" key="2">
    <source>
        <dbReference type="EMBL" id="ACN16076.1"/>
    </source>
</evidence>
<dbReference type="CDD" id="cd04179">
    <property type="entry name" value="DPM_DPG-synthase_like"/>
    <property type="match status" value="1"/>
</dbReference>
<protein>
    <submittedName>
        <fullName evidence="2">Glycosyl transferase (Group 2 family protein)</fullName>
        <ecNumber evidence="2">2.4.-.-</ecNumber>
    </submittedName>
</protein>
<dbReference type="InterPro" id="IPR001173">
    <property type="entry name" value="Glyco_trans_2-like"/>
</dbReference>
<sequence length="258" mass="28946">MLNDKKIVVVMPAFNAAATLRKTYDDVMSQGIVDQVIVVDDASDDNTSEVAATLPGAIVRTHPENRGYGANQKTCYKLALDSGADIVVMVHPDYQYDPRVIQYAVGFITLQICDIVMGSRIRTRRETLDGGMPLYKYISNRLLTTFENIGFGQNLGDFHSGFRIYNRQVLETINIDGNSDDFIFDTELLAQAIYCGFRVGDIPIPTRYEPDSSSINFQRSLKYGIQCVWVVTKYILQVSGLCKFKVFANTQAFDDKSK</sequence>
<dbReference type="eggNOG" id="COG1216">
    <property type="taxonomic scope" value="Bacteria"/>
</dbReference>
<dbReference type="Proteomes" id="UP000000442">
    <property type="component" value="Chromosome"/>
</dbReference>
<keyword evidence="2" id="KW-0328">Glycosyltransferase</keyword>
<name>C0QK50_DESAH</name>
<dbReference type="EMBL" id="CP001087">
    <property type="protein sequence ID" value="ACN16076.1"/>
    <property type="molecule type" value="Genomic_DNA"/>
</dbReference>
<dbReference type="HOGENOM" id="CLU_033536_7_4_7"/>
<organism evidence="2 3">
    <name type="scientific">Desulforapulum autotrophicum (strain ATCC 43914 / DSM 3382 / VKM B-1955 / HRM2)</name>
    <name type="common">Desulfobacterium autotrophicum</name>
    <dbReference type="NCBI Taxonomy" id="177437"/>
    <lineage>
        <taxon>Bacteria</taxon>
        <taxon>Pseudomonadati</taxon>
        <taxon>Thermodesulfobacteriota</taxon>
        <taxon>Desulfobacteria</taxon>
        <taxon>Desulfobacterales</taxon>
        <taxon>Desulfobacteraceae</taxon>
        <taxon>Desulforapulum</taxon>
    </lineage>
</organism>
<accession>C0QK50</accession>
<dbReference type="PANTHER" id="PTHR48090:SF7">
    <property type="entry name" value="RFBJ PROTEIN"/>
    <property type="match status" value="1"/>
</dbReference>
<keyword evidence="3" id="KW-1185">Reference proteome</keyword>
<dbReference type="STRING" id="177437.HRM2_29930"/>
<dbReference type="KEGG" id="dat:HRM2_29930"/>
<dbReference type="PANTHER" id="PTHR48090">
    <property type="entry name" value="UNDECAPRENYL-PHOSPHATE 4-DEOXY-4-FORMAMIDO-L-ARABINOSE TRANSFERASE-RELATED"/>
    <property type="match status" value="1"/>
</dbReference>
<dbReference type="Pfam" id="PF00535">
    <property type="entry name" value="Glycos_transf_2"/>
    <property type="match status" value="1"/>
</dbReference>